<organism evidence="1 2">
    <name type="scientific">Mediterraneibacter gnavus</name>
    <name type="common">Ruminococcus gnavus</name>
    <dbReference type="NCBI Taxonomy" id="33038"/>
    <lineage>
        <taxon>Bacteria</taxon>
        <taxon>Bacillati</taxon>
        <taxon>Bacillota</taxon>
        <taxon>Clostridia</taxon>
        <taxon>Lachnospirales</taxon>
        <taxon>Lachnospiraceae</taxon>
        <taxon>Mediterraneibacter</taxon>
    </lineage>
</organism>
<reference evidence="1" key="1">
    <citation type="submission" date="2021-10" db="EMBL/GenBank/DDBJ databases">
        <title>Collection of gut derived symbiotic bacterial strains cultured from healthy donors.</title>
        <authorList>
            <person name="Lin H."/>
            <person name="Littmann E."/>
            <person name="Claire K."/>
            <person name="Pamer E."/>
        </authorList>
    </citation>
    <scope>NUCLEOTIDE SEQUENCE</scope>
    <source>
        <strain evidence="1">MSK.23.4</strain>
    </source>
</reference>
<dbReference type="Proteomes" id="UP001297422">
    <property type="component" value="Unassembled WGS sequence"/>
</dbReference>
<comment type="caution">
    <text evidence="1">The sequence shown here is derived from an EMBL/GenBank/DDBJ whole genome shotgun (WGS) entry which is preliminary data.</text>
</comment>
<dbReference type="AlphaFoldDB" id="A0AAJ1AX25"/>
<name>A0AAJ1AX25_MEDGN</name>
<evidence type="ECO:0000313" key="2">
    <source>
        <dbReference type="Proteomes" id="UP001297422"/>
    </source>
</evidence>
<dbReference type="RefSeq" id="WP_173878534.1">
    <property type="nucleotide sequence ID" value="NZ_JAAIMT010000003.1"/>
</dbReference>
<sequence length="116" mass="13000">MMYLRPGNLYKDFLVKRMKNDVSEIGLPIKGYTDTGDLISGVLAEADTDDSERKKHLWDQNQHSLTHTIVSEGSPLARKGDLLVMGERMFLVLVVDDAGGLGVATIYYAEERNDLR</sequence>
<dbReference type="EMBL" id="JAJBNC010000004">
    <property type="protein sequence ID" value="MCB5492747.1"/>
    <property type="molecule type" value="Genomic_DNA"/>
</dbReference>
<protein>
    <submittedName>
        <fullName evidence="1">Uncharacterized protein</fullName>
    </submittedName>
</protein>
<accession>A0AAJ1AX25</accession>
<evidence type="ECO:0000313" key="1">
    <source>
        <dbReference type="EMBL" id="MCB5492747.1"/>
    </source>
</evidence>
<proteinExistence type="predicted"/>
<gene>
    <name evidence="1" type="ORF">LIQ10_03180</name>
</gene>